<dbReference type="Proteomes" id="UP001237642">
    <property type="component" value="Unassembled WGS sequence"/>
</dbReference>
<proteinExistence type="predicted"/>
<reference evidence="2" key="2">
    <citation type="submission" date="2023-05" db="EMBL/GenBank/DDBJ databases">
        <authorList>
            <person name="Schelkunov M.I."/>
        </authorList>
    </citation>
    <scope>NUCLEOTIDE SEQUENCE</scope>
    <source>
        <strain evidence="2">Hsosn_3</strain>
        <tissue evidence="2">Leaf</tissue>
    </source>
</reference>
<name>A0AAD8I2Y3_9APIA</name>
<gene>
    <name evidence="2" type="ORF">POM88_024263</name>
</gene>
<reference evidence="2" key="1">
    <citation type="submission" date="2023-02" db="EMBL/GenBank/DDBJ databases">
        <title>Genome of toxic invasive species Heracleum sosnowskyi carries increased number of genes despite the absence of recent whole-genome duplications.</title>
        <authorList>
            <person name="Schelkunov M."/>
            <person name="Shtratnikova V."/>
            <person name="Makarenko M."/>
            <person name="Klepikova A."/>
            <person name="Omelchenko D."/>
            <person name="Novikova G."/>
            <person name="Obukhova E."/>
            <person name="Bogdanov V."/>
            <person name="Penin A."/>
            <person name="Logacheva M."/>
        </authorList>
    </citation>
    <scope>NUCLEOTIDE SEQUENCE</scope>
    <source>
        <strain evidence="2">Hsosn_3</strain>
        <tissue evidence="2">Leaf</tissue>
    </source>
</reference>
<sequence length="142" mass="15496">MAGVNAKLVIMLVATTLVMLIGEAAVDRKTVGVVPTCVIQCTTRCHYIQLPNCFSDCMRDCIPPVSNAIFSDCKINCEISTCTKYASDVSKLEGCVSSCSQNCKILINWKGARPPARKTAIRSLMCLLDQYMFRSSSPSPFS</sequence>
<keyword evidence="1" id="KW-0732">Signal</keyword>
<feature type="chain" id="PRO_5042052442" description="Thionin-like protein 2" evidence="1">
    <location>
        <begin position="27"/>
        <end position="142"/>
    </location>
</feature>
<evidence type="ECO:0000313" key="3">
    <source>
        <dbReference type="Proteomes" id="UP001237642"/>
    </source>
</evidence>
<protein>
    <recommendedName>
        <fullName evidence="4">Thionin-like protein 2</fullName>
    </recommendedName>
</protein>
<evidence type="ECO:0008006" key="4">
    <source>
        <dbReference type="Google" id="ProtNLM"/>
    </source>
</evidence>
<dbReference type="AlphaFoldDB" id="A0AAD8I2Y3"/>
<evidence type="ECO:0000256" key="1">
    <source>
        <dbReference type="SAM" id="SignalP"/>
    </source>
</evidence>
<keyword evidence="3" id="KW-1185">Reference proteome</keyword>
<organism evidence="2 3">
    <name type="scientific">Heracleum sosnowskyi</name>
    <dbReference type="NCBI Taxonomy" id="360622"/>
    <lineage>
        <taxon>Eukaryota</taxon>
        <taxon>Viridiplantae</taxon>
        <taxon>Streptophyta</taxon>
        <taxon>Embryophyta</taxon>
        <taxon>Tracheophyta</taxon>
        <taxon>Spermatophyta</taxon>
        <taxon>Magnoliopsida</taxon>
        <taxon>eudicotyledons</taxon>
        <taxon>Gunneridae</taxon>
        <taxon>Pentapetalae</taxon>
        <taxon>asterids</taxon>
        <taxon>campanulids</taxon>
        <taxon>Apiales</taxon>
        <taxon>Apiaceae</taxon>
        <taxon>Apioideae</taxon>
        <taxon>apioid superclade</taxon>
        <taxon>Tordylieae</taxon>
        <taxon>Tordyliinae</taxon>
        <taxon>Heracleum</taxon>
    </lineage>
</organism>
<dbReference type="SUPFAM" id="SSF144129">
    <property type="entry name" value="Vanabin-like"/>
    <property type="match status" value="1"/>
</dbReference>
<feature type="signal peptide" evidence="1">
    <location>
        <begin position="1"/>
        <end position="26"/>
    </location>
</feature>
<accession>A0AAD8I2Y3</accession>
<comment type="caution">
    <text evidence="2">The sequence shown here is derived from an EMBL/GenBank/DDBJ whole genome shotgun (WGS) entry which is preliminary data.</text>
</comment>
<dbReference type="EMBL" id="JAUIZM010000006">
    <property type="protein sequence ID" value="KAK1377519.1"/>
    <property type="molecule type" value="Genomic_DNA"/>
</dbReference>
<dbReference type="InterPro" id="IPR037242">
    <property type="entry name" value="Vanabin-2_sf"/>
</dbReference>
<evidence type="ECO:0000313" key="2">
    <source>
        <dbReference type="EMBL" id="KAK1377519.1"/>
    </source>
</evidence>